<accession>A0ABV2JIE4</accession>
<comment type="similarity">
    <text evidence="2">Belongs to the ABC-4 integral membrane protein family. HrtB subfamily.</text>
</comment>
<dbReference type="RefSeq" id="WP_354279487.1">
    <property type="nucleotide sequence ID" value="NZ_JBEPMK010000001.1"/>
</dbReference>
<protein>
    <recommendedName>
        <fullName evidence="4">Putative hemin transport system permease protein HrtB</fullName>
    </recommendedName>
</protein>
<comment type="subunit">
    <text evidence="3">The complex is composed of two ATP-binding proteins (HrtA), two transmembrane proteins (HrtB) and a solute-binding protein.</text>
</comment>
<sequence length="363" mass="39556">MHYAWKELLFYKKKYLLIELLIILMMFMVVFLSGLANGLGRAVSAAIENNPANHYLMSDTAEGIITFSNLDQDQVKAIGELDSDQETGLSIQRTGLVQQSGDTDTLDAMYFVVNPASFIVPKAIEGEDLADKANTILVNDSLKAKGVKLGDVVEDDMSGLKLTVIGFTHNEMYGHGPVAYISEKTYTTLQQEKNPNYSYHPQVIALKNKSLSGNRPNKVEVLDKETVISKIPGYSAEQSTLNMILWVLVLASAAILGVFFYIITLQKRHEFSVMKAIGMSMAEISSFQLAQILLLALMGILVGDGLAYALSLVLPVSMPFVLNAENIALVSLAFLVIALLSSGLSILKVAKIDAVEVINGGEE</sequence>
<feature type="transmembrane region" description="Helical" evidence="11">
    <location>
        <begin position="284"/>
        <end position="307"/>
    </location>
</feature>
<feature type="transmembrane region" description="Helical" evidence="11">
    <location>
        <begin position="327"/>
        <end position="347"/>
    </location>
</feature>
<proteinExistence type="inferred from homology"/>
<feature type="domain" description="ABC3 transporter permease C-terminal" evidence="12">
    <location>
        <begin position="243"/>
        <end position="353"/>
    </location>
</feature>
<evidence type="ECO:0000259" key="13">
    <source>
        <dbReference type="Pfam" id="PF12704"/>
    </source>
</evidence>
<gene>
    <name evidence="14" type="ORF">ABID27_000084</name>
</gene>
<evidence type="ECO:0000256" key="2">
    <source>
        <dbReference type="ARBA" id="ARBA00008697"/>
    </source>
</evidence>
<keyword evidence="15" id="KW-1185">Reference proteome</keyword>
<keyword evidence="7 11" id="KW-0812">Transmembrane</keyword>
<dbReference type="Proteomes" id="UP001549055">
    <property type="component" value="Unassembled WGS sequence"/>
</dbReference>
<dbReference type="PANTHER" id="PTHR43738">
    <property type="entry name" value="ABC TRANSPORTER, MEMBRANE PROTEIN"/>
    <property type="match status" value="1"/>
</dbReference>
<evidence type="ECO:0000313" key="14">
    <source>
        <dbReference type="EMBL" id="MET3643467.1"/>
    </source>
</evidence>
<comment type="subcellular location">
    <subcellularLocation>
        <location evidence="1">Cell membrane</location>
        <topology evidence="1">Multi-pass membrane protein</topology>
    </subcellularLocation>
</comment>
<organism evidence="14 15">
    <name type="scientific">Streptococcus gallinaceus</name>
    <dbReference type="NCBI Taxonomy" id="165758"/>
    <lineage>
        <taxon>Bacteria</taxon>
        <taxon>Bacillati</taxon>
        <taxon>Bacillota</taxon>
        <taxon>Bacilli</taxon>
        <taxon>Lactobacillales</taxon>
        <taxon>Streptococcaceae</taxon>
        <taxon>Streptococcus</taxon>
    </lineage>
</organism>
<evidence type="ECO:0000256" key="9">
    <source>
        <dbReference type="ARBA" id="ARBA00023136"/>
    </source>
</evidence>
<keyword evidence="9 11" id="KW-0472">Membrane</keyword>
<feature type="transmembrane region" description="Helical" evidence="11">
    <location>
        <begin position="243"/>
        <end position="263"/>
    </location>
</feature>
<evidence type="ECO:0000256" key="3">
    <source>
        <dbReference type="ARBA" id="ARBA00011131"/>
    </source>
</evidence>
<dbReference type="InterPro" id="IPR003838">
    <property type="entry name" value="ABC3_permease_C"/>
</dbReference>
<evidence type="ECO:0000256" key="7">
    <source>
        <dbReference type="ARBA" id="ARBA00022692"/>
    </source>
</evidence>
<comment type="caution">
    <text evidence="14">The sequence shown here is derived from an EMBL/GenBank/DDBJ whole genome shotgun (WGS) entry which is preliminary data.</text>
</comment>
<evidence type="ECO:0000256" key="11">
    <source>
        <dbReference type="SAM" id="Phobius"/>
    </source>
</evidence>
<feature type="domain" description="MacB-like periplasmic core" evidence="13">
    <location>
        <begin position="21"/>
        <end position="196"/>
    </location>
</feature>
<evidence type="ECO:0000256" key="5">
    <source>
        <dbReference type="ARBA" id="ARBA00022448"/>
    </source>
</evidence>
<comment type="function">
    <text evidence="10">Part of the ABC transporter complex hrt involved in hemin import. Responsible for the translocation of the substrate across the membrane.</text>
</comment>
<evidence type="ECO:0000313" key="15">
    <source>
        <dbReference type="Proteomes" id="UP001549055"/>
    </source>
</evidence>
<dbReference type="InterPro" id="IPR025857">
    <property type="entry name" value="MacB_PCD"/>
</dbReference>
<evidence type="ECO:0000256" key="4">
    <source>
        <dbReference type="ARBA" id="ARBA00016962"/>
    </source>
</evidence>
<keyword evidence="5" id="KW-0813">Transport</keyword>
<reference evidence="14 15" key="1">
    <citation type="submission" date="2024-06" db="EMBL/GenBank/DDBJ databases">
        <title>Genomic Encyclopedia of Type Strains, Phase IV (KMG-IV): sequencing the most valuable type-strain genomes for metagenomic binning, comparative biology and taxonomic classification.</title>
        <authorList>
            <person name="Goeker M."/>
        </authorList>
    </citation>
    <scope>NUCLEOTIDE SEQUENCE [LARGE SCALE GENOMIC DNA]</scope>
    <source>
        <strain evidence="14 15">DSM 15349</strain>
    </source>
</reference>
<dbReference type="EMBL" id="JBEPMK010000001">
    <property type="protein sequence ID" value="MET3643467.1"/>
    <property type="molecule type" value="Genomic_DNA"/>
</dbReference>
<evidence type="ECO:0000256" key="1">
    <source>
        <dbReference type="ARBA" id="ARBA00004651"/>
    </source>
</evidence>
<keyword evidence="8 11" id="KW-1133">Transmembrane helix</keyword>
<evidence type="ECO:0000256" key="6">
    <source>
        <dbReference type="ARBA" id="ARBA00022475"/>
    </source>
</evidence>
<name>A0ABV2JIE4_9STRE</name>
<dbReference type="PANTHER" id="PTHR43738:SF1">
    <property type="entry name" value="HEMIN TRANSPORT SYSTEM PERMEASE PROTEIN HRTB-RELATED"/>
    <property type="match status" value="1"/>
</dbReference>
<keyword evidence="6" id="KW-1003">Cell membrane</keyword>
<evidence type="ECO:0000256" key="10">
    <source>
        <dbReference type="ARBA" id="ARBA00024973"/>
    </source>
</evidence>
<feature type="transmembrane region" description="Helical" evidence="11">
    <location>
        <begin position="15"/>
        <end position="36"/>
    </location>
</feature>
<dbReference type="Pfam" id="PF12704">
    <property type="entry name" value="MacB_PCD"/>
    <property type="match status" value="1"/>
</dbReference>
<dbReference type="Pfam" id="PF02687">
    <property type="entry name" value="FtsX"/>
    <property type="match status" value="1"/>
</dbReference>
<dbReference type="InterPro" id="IPR051125">
    <property type="entry name" value="ABC-4/HrtB_transporter"/>
</dbReference>
<evidence type="ECO:0000256" key="8">
    <source>
        <dbReference type="ARBA" id="ARBA00022989"/>
    </source>
</evidence>
<evidence type="ECO:0000259" key="12">
    <source>
        <dbReference type="Pfam" id="PF02687"/>
    </source>
</evidence>